<reference evidence="1" key="1">
    <citation type="journal article" date="2020" name="Nature">
        <title>Giant virus diversity and host interactions through global metagenomics.</title>
        <authorList>
            <person name="Schulz F."/>
            <person name="Roux S."/>
            <person name="Paez-Espino D."/>
            <person name="Jungbluth S."/>
            <person name="Walsh D.A."/>
            <person name="Denef V.J."/>
            <person name="McMahon K.D."/>
            <person name="Konstantinidis K.T."/>
            <person name="Eloe-Fadrosh E.A."/>
            <person name="Kyrpides N.C."/>
            <person name="Woyke T."/>
        </authorList>
    </citation>
    <scope>NUCLEOTIDE SEQUENCE</scope>
    <source>
        <strain evidence="1">GVMAG-M-3300009149-34</strain>
    </source>
</reference>
<dbReference type="EMBL" id="MN738895">
    <property type="protein sequence ID" value="QHT30306.1"/>
    <property type="molecule type" value="Genomic_DNA"/>
</dbReference>
<accession>A0A6C0EMB0</accession>
<proteinExistence type="predicted"/>
<evidence type="ECO:0000313" key="1">
    <source>
        <dbReference type="EMBL" id="QHT30306.1"/>
    </source>
</evidence>
<dbReference type="AlphaFoldDB" id="A0A6C0EMB0"/>
<protein>
    <submittedName>
        <fullName evidence="1">Uncharacterized protein</fullName>
    </submittedName>
</protein>
<name>A0A6C0EMB0_9ZZZZ</name>
<organism evidence="1">
    <name type="scientific">viral metagenome</name>
    <dbReference type="NCBI Taxonomy" id="1070528"/>
    <lineage>
        <taxon>unclassified sequences</taxon>
        <taxon>metagenomes</taxon>
        <taxon>organismal metagenomes</taxon>
    </lineage>
</organism>
<sequence length="104" mass="12066">MGIWIDSNGQSWDINMECLSLKNMHRNPDFKFCWMKDTPGIDNKSDLNFYHEETIDEQKVQMFNKAVTVNCSDGSPVTGRVYHWVKGPCCGTPLKKWFIICTKD</sequence>